<dbReference type="InterPro" id="IPR036749">
    <property type="entry name" value="Expansin_CBD_sf"/>
</dbReference>
<accession>A0ABD1LHK1</accession>
<dbReference type="EMBL" id="JBGMDY010000009">
    <property type="protein sequence ID" value="KAL2322989.1"/>
    <property type="molecule type" value="Genomic_DNA"/>
</dbReference>
<evidence type="ECO:0000313" key="4">
    <source>
        <dbReference type="Proteomes" id="UP001603857"/>
    </source>
</evidence>
<comment type="caution">
    <text evidence="3">The sequence shown here is derived from an EMBL/GenBank/DDBJ whole genome shotgun (WGS) entry which is preliminary data.</text>
</comment>
<dbReference type="PANTHER" id="PTHR31692:SF10">
    <property type="entry name" value="EXPANSIN-B1-LIKE PROTEIN"/>
    <property type="match status" value="1"/>
</dbReference>
<dbReference type="InterPro" id="IPR007118">
    <property type="entry name" value="Expan_Lol_pI"/>
</dbReference>
<dbReference type="GO" id="GO:0009653">
    <property type="term" value="P:anatomical structure morphogenesis"/>
    <property type="evidence" value="ECO:0007669"/>
    <property type="project" value="UniProtKB-ARBA"/>
</dbReference>
<dbReference type="PRINTS" id="PR01225">
    <property type="entry name" value="EXPANSNFAMLY"/>
</dbReference>
<feature type="domain" description="Expansin-like CBD" evidence="2">
    <location>
        <begin position="98"/>
        <end position="169"/>
    </location>
</feature>
<keyword evidence="4" id="KW-1185">Reference proteome</keyword>
<dbReference type="InterPro" id="IPR007112">
    <property type="entry name" value="Expansin/allergen_DPBB_dom"/>
</dbReference>
<dbReference type="Pfam" id="PF03330">
    <property type="entry name" value="DPBB_1"/>
    <property type="match status" value="1"/>
</dbReference>
<protein>
    <recommendedName>
        <fullName evidence="5">Expansin-like B1</fullName>
    </recommendedName>
</protein>
<feature type="domain" description="Expansin-like EG45" evidence="1">
    <location>
        <begin position="14"/>
        <end position="94"/>
    </location>
</feature>
<gene>
    <name evidence="3" type="ORF">Fmac_027368</name>
</gene>
<evidence type="ECO:0000259" key="1">
    <source>
        <dbReference type="PROSITE" id="PS50842"/>
    </source>
</evidence>
<dbReference type="AlphaFoldDB" id="A0ABD1LHK1"/>
<dbReference type="PROSITE" id="PS50842">
    <property type="entry name" value="EXPANSIN_EG45"/>
    <property type="match status" value="1"/>
</dbReference>
<dbReference type="PANTHER" id="PTHR31692">
    <property type="entry name" value="EXPANSIN-B3"/>
    <property type="match status" value="1"/>
</dbReference>
<dbReference type="SUPFAM" id="SSF50685">
    <property type="entry name" value="Barwin-like endoglucanases"/>
    <property type="match status" value="1"/>
</dbReference>
<evidence type="ECO:0000259" key="2">
    <source>
        <dbReference type="PROSITE" id="PS50843"/>
    </source>
</evidence>
<dbReference type="Proteomes" id="UP001603857">
    <property type="component" value="Unassembled WGS sequence"/>
</dbReference>
<dbReference type="Gene3D" id="2.60.40.760">
    <property type="entry name" value="Expansin, cellulose-binding-like domain"/>
    <property type="match status" value="1"/>
</dbReference>
<dbReference type="InterPro" id="IPR036908">
    <property type="entry name" value="RlpA-like_sf"/>
</dbReference>
<proteinExistence type="predicted"/>
<dbReference type="Gene3D" id="2.40.40.10">
    <property type="entry name" value="RlpA-like domain"/>
    <property type="match status" value="1"/>
</dbReference>
<name>A0ABD1LHK1_9FABA</name>
<sequence>MNWYDGRVSGVSQLWGNGTSCGTCYWVRCQIPLCDVNGVYLAVTDKAYGDETDFVMSERAFKKMAANESAAEELMKKGTVDIVYERVPCTYASRIVFHIQETSSNPGYFAMPDSGQWKALNMSYGAVFDFPNPPSSEIWLRFKVSGILEWVDPKIVIPSNWIPGASYVTKVQFK</sequence>
<reference evidence="3 4" key="1">
    <citation type="submission" date="2024-08" db="EMBL/GenBank/DDBJ databases">
        <title>Insights into the chromosomal genome structure of Flemingia macrophylla.</title>
        <authorList>
            <person name="Ding Y."/>
            <person name="Zhao Y."/>
            <person name="Bi W."/>
            <person name="Wu M."/>
            <person name="Zhao G."/>
            <person name="Gong Y."/>
            <person name="Li W."/>
            <person name="Zhang P."/>
        </authorList>
    </citation>
    <scope>NUCLEOTIDE SEQUENCE [LARGE SCALE GENOMIC DNA]</scope>
    <source>
        <strain evidence="3">DYQJB</strain>
        <tissue evidence="3">Leaf</tissue>
    </source>
</reference>
<evidence type="ECO:0000313" key="3">
    <source>
        <dbReference type="EMBL" id="KAL2322989.1"/>
    </source>
</evidence>
<organism evidence="3 4">
    <name type="scientific">Flemingia macrophylla</name>
    <dbReference type="NCBI Taxonomy" id="520843"/>
    <lineage>
        <taxon>Eukaryota</taxon>
        <taxon>Viridiplantae</taxon>
        <taxon>Streptophyta</taxon>
        <taxon>Embryophyta</taxon>
        <taxon>Tracheophyta</taxon>
        <taxon>Spermatophyta</taxon>
        <taxon>Magnoliopsida</taxon>
        <taxon>eudicotyledons</taxon>
        <taxon>Gunneridae</taxon>
        <taxon>Pentapetalae</taxon>
        <taxon>rosids</taxon>
        <taxon>fabids</taxon>
        <taxon>Fabales</taxon>
        <taxon>Fabaceae</taxon>
        <taxon>Papilionoideae</taxon>
        <taxon>50 kb inversion clade</taxon>
        <taxon>NPAAA clade</taxon>
        <taxon>indigoferoid/millettioid clade</taxon>
        <taxon>Phaseoleae</taxon>
        <taxon>Flemingia</taxon>
    </lineage>
</organism>
<dbReference type="InterPro" id="IPR007117">
    <property type="entry name" value="Expansin_CBD"/>
</dbReference>
<dbReference type="SUPFAM" id="SSF49590">
    <property type="entry name" value="PHL pollen allergen"/>
    <property type="match status" value="1"/>
</dbReference>
<evidence type="ECO:0008006" key="5">
    <source>
        <dbReference type="Google" id="ProtNLM"/>
    </source>
</evidence>
<dbReference type="InterPro" id="IPR009009">
    <property type="entry name" value="RlpA-like_DPBB"/>
</dbReference>
<dbReference type="PROSITE" id="PS50843">
    <property type="entry name" value="EXPANSIN_CBD"/>
    <property type="match status" value="1"/>
</dbReference>